<accession>A9HNM5</accession>
<name>A9HNM5_GLUDA</name>
<dbReference type="PANTHER" id="PTHR43574">
    <property type="entry name" value="EPIMERASE-RELATED"/>
    <property type="match status" value="1"/>
</dbReference>
<dbReference type="Gene3D" id="3.40.50.720">
    <property type="entry name" value="NAD(P)-binding Rossmann-like Domain"/>
    <property type="match status" value="1"/>
</dbReference>
<dbReference type="Proteomes" id="UP000001176">
    <property type="component" value="Chromosome"/>
</dbReference>
<dbReference type="PRINTS" id="PR01713">
    <property type="entry name" value="NUCEPIMERASE"/>
</dbReference>
<dbReference type="OrthoDB" id="9801785at2"/>
<evidence type="ECO:0000256" key="1">
    <source>
        <dbReference type="ARBA" id="ARBA00023027"/>
    </source>
</evidence>
<evidence type="ECO:0000259" key="2">
    <source>
        <dbReference type="Pfam" id="PF01370"/>
    </source>
</evidence>
<organism evidence="3 4">
    <name type="scientific">Gluconacetobacter diazotrophicus (strain ATCC 49037 / DSM 5601 / CCUG 37298 / CIP 103539 / LMG 7603 / PAl5)</name>
    <dbReference type="NCBI Taxonomy" id="272568"/>
    <lineage>
        <taxon>Bacteria</taxon>
        <taxon>Pseudomonadati</taxon>
        <taxon>Pseudomonadota</taxon>
        <taxon>Alphaproteobacteria</taxon>
        <taxon>Acetobacterales</taxon>
        <taxon>Acetobacteraceae</taxon>
        <taxon>Gluconacetobacter</taxon>
    </lineage>
</organism>
<dbReference type="SUPFAM" id="SSF51735">
    <property type="entry name" value="NAD(P)-binding Rossmann-fold domains"/>
    <property type="match status" value="1"/>
</dbReference>
<keyword evidence="4" id="KW-1185">Reference proteome</keyword>
<protein>
    <submittedName>
        <fullName evidence="3">Putative UDP-glucuronate 5'-epimerase (UDP-glucuronic aci epimerase)</fullName>
    </submittedName>
</protein>
<dbReference type="RefSeq" id="WP_012226540.1">
    <property type="nucleotide sequence ID" value="NC_010125.1"/>
</dbReference>
<dbReference type="InterPro" id="IPR036291">
    <property type="entry name" value="NAD(P)-bd_dom_sf"/>
</dbReference>
<dbReference type="Pfam" id="PF01370">
    <property type="entry name" value="Epimerase"/>
    <property type="match status" value="1"/>
</dbReference>
<dbReference type="KEGG" id="gdj:Gdia_0764"/>
<proteinExistence type="predicted"/>
<sequence length="332" mass="36620">MRILMTGTAGFIGFHVACRLLDDGHEVTGIDGITAYYDVALKRERHDRLAMRPGFTRHEFMLEDAVRLAETCREARPDIVIHLAAQAGVRYSLENPGAYISANIVGTHNLLEAIKTLGVRHFVLASTSSVYGASAESPFTEDQACNHPLSLYGATKKACEEIGHSHAHLYGLPITACRFFTVYGPWGRPDMALFRFTSNILGGRPIDVYNNAQMERDFTYIDDVVEALCRLLPHAPAVTTPTRRGVSPVAPFRVVNVGHGQPVALGDFIGAIERATGRTAIRHNLPMQPGDVPRTWADCTILEHLTGYRPATALQDGIDAFVAWYRDWYDAA</sequence>
<gene>
    <name evidence="3" type="ordered locus">GDI2522</name>
</gene>
<dbReference type="EMBL" id="AM889285">
    <property type="protein sequence ID" value="CAP56465.1"/>
    <property type="molecule type" value="Genomic_DNA"/>
</dbReference>
<evidence type="ECO:0000313" key="4">
    <source>
        <dbReference type="Proteomes" id="UP000001176"/>
    </source>
</evidence>
<feature type="domain" description="NAD-dependent epimerase/dehydratase" evidence="2">
    <location>
        <begin position="3"/>
        <end position="235"/>
    </location>
</feature>
<reference evidence="3 4" key="1">
    <citation type="journal article" date="2009" name="BMC Genomics">
        <title>Complete genome sequence of the sugarcane nitrogen-fixing endophyte Gluconacetobacter diazotrophicus Pal5.</title>
        <authorList>
            <person name="Bertalan M."/>
            <person name="Albano R."/>
            <person name="Padua V."/>
            <person name="Rouws L."/>
            <person name="Rojas C."/>
            <person name="Hemerly A."/>
            <person name="Teixeira K."/>
            <person name="Schwab S."/>
            <person name="Araujo J."/>
            <person name="Oliveira A."/>
            <person name="Franca L."/>
            <person name="Magalhaes V."/>
            <person name="Alqueres S."/>
            <person name="Cardoso A."/>
            <person name="Almeida W."/>
            <person name="Loureiro M.M."/>
            <person name="Nogueira E."/>
            <person name="Cidade D."/>
            <person name="Oliveira D."/>
            <person name="Simao T."/>
            <person name="Macedo J."/>
            <person name="Valadao A."/>
            <person name="Dreschsel M."/>
            <person name="Freitas F."/>
            <person name="Vidal M."/>
            <person name="Guedes H."/>
            <person name="Rodrigues E."/>
            <person name="Meneses C."/>
            <person name="Brioso P."/>
            <person name="Pozzer L."/>
            <person name="Figueiredo D."/>
            <person name="Montano H."/>
            <person name="Junior J."/>
            <person name="Filho G."/>
            <person name="Flores V."/>
            <person name="Ferreira B."/>
            <person name="Branco A."/>
            <person name="Gonzalez P."/>
            <person name="Guillobel H."/>
            <person name="Lemos M."/>
            <person name="Seibel L."/>
            <person name="Macedo J."/>
            <person name="Alves-Ferreira M."/>
            <person name="Sachetto-Martins G."/>
            <person name="Coelho A."/>
            <person name="Santos E."/>
            <person name="Amaral G."/>
            <person name="Neves A."/>
            <person name="Pacheco A.B."/>
            <person name="Carvalho D."/>
            <person name="Lery L."/>
            <person name="Bisch P."/>
            <person name="Rossle S.C."/>
            <person name="Urmenyi T."/>
            <person name="Kruger W.V."/>
            <person name="Martins O."/>
            <person name="Baldani J.I."/>
            <person name="Ferreira P.C."/>
        </authorList>
    </citation>
    <scope>NUCLEOTIDE SEQUENCE [LARGE SCALE GENOMIC DNA]</scope>
    <source>
        <strain evidence="4">ATCC 49037 / DSM 5601 / CCUG 37298 / CIP 103539 / LMG 7603 / PAl5</strain>
    </source>
</reference>
<dbReference type="STRING" id="272568.GDI2522"/>
<dbReference type="AlphaFoldDB" id="A9HNM5"/>
<dbReference type="KEGG" id="gdi:GDI2522"/>
<dbReference type="InterPro" id="IPR001509">
    <property type="entry name" value="Epimerase_deHydtase"/>
</dbReference>
<dbReference type="eggNOG" id="COG0451">
    <property type="taxonomic scope" value="Bacteria"/>
</dbReference>
<evidence type="ECO:0000313" key="3">
    <source>
        <dbReference type="EMBL" id="CAP56465.1"/>
    </source>
</evidence>
<keyword evidence="1" id="KW-0520">NAD</keyword>
<dbReference type="HOGENOM" id="CLU_007383_1_7_5"/>